<feature type="compositionally biased region" description="Basic and acidic residues" evidence="1">
    <location>
        <begin position="609"/>
        <end position="621"/>
    </location>
</feature>
<feature type="compositionally biased region" description="Low complexity" evidence="1">
    <location>
        <begin position="49"/>
        <end position="61"/>
    </location>
</feature>
<feature type="region of interest" description="Disordered" evidence="1">
    <location>
        <begin position="609"/>
        <end position="683"/>
    </location>
</feature>
<feature type="compositionally biased region" description="Polar residues" evidence="1">
    <location>
        <begin position="661"/>
        <end position="674"/>
    </location>
</feature>
<name>A0ABQ7VTE3_SOLTU</name>
<feature type="compositionally biased region" description="Polar residues" evidence="1">
    <location>
        <begin position="389"/>
        <end position="404"/>
    </location>
</feature>
<dbReference type="PANTHER" id="PTHR31286:SF164">
    <property type="entry name" value="ZINC FINGER, CCHC-TYPE"/>
    <property type="match status" value="1"/>
</dbReference>
<feature type="region of interest" description="Disordered" evidence="1">
    <location>
        <begin position="1"/>
        <end position="67"/>
    </location>
</feature>
<keyword evidence="4" id="KW-1185">Reference proteome</keyword>
<evidence type="ECO:0000313" key="4">
    <source>
        <dbReference type="Proteomes" id="UP000826656"/>
    </source>
</evidence>
<dbReference type="InterPro" id="IPR040256">
    <property type="entry name" value="At4g02000-like"/>
</dbReference>
<feature type="region of interest" description="Disordered" evidence="1">
    <location>
        <begin position="331"/>
        <end position="407"/>
    </location>
</feature>
<dbReference type="EMBL" id="JAIVGD010000011">
    <property type="protein sequence ID" value="KAH0771775.1"/>
    <property type="molecule type" value="Genomic_DNA"/>
</dbReference>
<gene>
    <name evidence="3" type="ORF">KY290_015756</name>
</gene>
<evidence type="ECO:0000256" key="1">
    <source>
        <dbReference type="SAM" id="MobiDB-lite"/>
    </source>
</evidence>
<accession>A0ABQ7VTE3</accession>
<evidence type="ECO:0000313" key="3">
    <source>
        <dbReference type="EMBL" id="KAH0771775.1"/>
    </source>
</evidence>
<dbReference type="Pfam" id="PF14111">
    <property type="entry name" value="DUF4283"/>
    <property type="match status" value="1"/>
</dbReference>
<feature type="region of interest" description="Disordered" evidence="1">
    <location>
        <begin position="562"/>
        <end position="597"/>
    </location>
</feature>
<proteinExistence type="predicted"/>
<evidence type="ECO:0000259" key="2">
    <source>
        <dbReference type="Pfam" id="PF14111"/>
    </source>
</evidence>
<feature type="compositionally biased region" description="Basic and acidic residues" evidence="1">
    <location>
        <begin position="348"/>
        <end position="380"/>
    </location>
</feature>
<comment type="caution">
    <text evidence="3">The sequence shown here is derived from an EMBL/GenBank/DDBJ whole genome shotgun (WGS) entry which is preliminary data.</text>
</comment>
<sequence length="683" mass="77914">MSTTTDLFGPAITQPPDPPDPNKHNLSLHKQPQIPNTTNYQFPQDSLHTSASNTPSTSAPSGRNKSEQFSYAGVLTASAHKRGKIRLPHRNYEFDKGKPVIVFTEEENELLANTCKWTIVGKFAKTRPSIEKIRTEFVKIVPLKGSVKIGVKDLKHVFIDVENEEDFKIIYSKNFINLDEENSMKIQKWSTKFKPEADFLAPVWINLPNLPWHYYEWAALCRIVSPIGNPIIMDKATLTKTRPTMAKLKVEIDLMKPLVHEVAVVIKNPKGEIEKFYQKIEYETIPAFCAHCKIQGHTALNCRILHPELGFDNTNEINEQDLRQGSIQVNHQNKRSNLRQRNSSHQEVTAKDYKTSENQLSKEVETNTKDKDEGWQNVDRRKNKGGHQGKSNNDKGSYNINSHAANKESINRFVQLQDNKGSEEMDTTREQACTNDSQNQNKLVNTAFKYTRVDRALEEKTKERTGKKAEKQGVRLNVRRNSNSSNAKIDETKEQLHEEIANILEVNKEELTAMVNKRKKFSKNVMIPIEMFPENESINITSGLSKSKETIAIGWPSLNLQKGGSYQEENFPVSRNEESQHILLDPDPPEDNNCPRQDRMDMIMEDTEADKISSKSDDEVTRQNTNGKTILDEYTQPPEEITFRNNLSPRSITYPGGTYNLEKQPTSEQSQEQNNPPPTVSNV</sequence>
<reference evidence="3 4" key="1">
    <citation type="journal article" date="2021" name="bioRxiv">
        <title>Chromosome-scale and haplotype-resolved genome assembly of a tetraploid potato cultivar.</title>
        <authorList>
            <person name="Sun H."/>
            <person name="Jiao W.-B."/>
            <person name="Krause K."/>
            <person name="Campoy J.A."/>
            <person name="Goel M."/>
            <person name="Folz-Donahue K."/>
            <person name="Kukat C."/>
            <person name="Huettel B."/>
            <person name="Schneeberger K."/>
        </authorList>
    </citation>
    <scope>NUCLEOTIDE SEQUENCE [LARGE SCALE GENOMIC DNA]</scope>
    <source>
        <strain evidence="3">SolTubOtavaFocal</strain>
        <tissue evidence="3">Leaves</tissue>
    </source>
</reference>
<feature type="compositionally biased region" description="Polar residues" evidence="1">
    <location>
        <begin position="24"/>
        <end position="48"/>
    </location>
</feature>
<protein>
    <recommendedName>
        <fullName evidence="2">DUF4283 domain-containing protein</fullName>
    </recommendedName>
</protein>
<dbReference type="InterPro" id="IPR025558">
    <property type="entry name" value="DUF4283"/>
</dbReference>
<organism evidence="3 4">
    <name type="scientific">Solanum tuberosum</name>
    <name type="common">Potato</name>
    <dbReference type="NCBI Taxonomy" id="4113"/>
    <lineage>
        <taxon>Eukaryota</taxon>
        <taxon>Viridiplantae</taxon>
        <taxon>Streptophyta</taxon>
        <taxon>Embryophyta</taxon>
        <taxon>Tracheophyta</taxon>
        <taxon>Spermatophyta</taxon>
        <taxon>Magnoliopsida</taxon>
        <taxon>eudicotyledons</taxon>
        <taxon>Gunneridae</taxon>
        <taxon>Pentapetalae</taxon>
        <taxon>asterids</taxon>
        <taxon>lamiids</taxon>
        <taxon>Solanales</taxon>
        <taxon>Solanaceae</taxon>
        <taxon>Solanoideae</taxon>
        <taxon>Solaneae</taxon>
        <taxon>Solanum</taxon>
    </lineage>
</organism>
<dbReference type="PANTHER" id="PTHR31286">
    <property type="entry name" value="GLYCINE-RICH CELL WALL STRUCTURAL PROTEIN 1.8-LIKE"/>
    <property type="match status" value="1"/>
</dbReference>
<feature type="domain" description="DUF4283" evidence="2">
    <location>
        <begin position="112"/>
        <end position="196"/>
    </location>
</feature>
<dbReference type="Proteomes" id="UP000826656">
    <property type="component" value="Unassembled WGS sequence"/>
</dbReference>